<name>A0A931IFJ6_9NOCA</name>
<evidence type="ECO:0000313" key="1">
    <source>
        <dbReference type="EMBL" id="MBH0779430.1"/>
    </source>
</evidence>
<accession>A0A931IFJ6</accession>
<comment type="caution">
    <text evidence="1">The sequence shown here is derived from an EMBL/GenBank/DDBJ whole genome shotgun (WGS) entry which is preliminary data.</text>
</comment>
<proteinExistence type="predicted"/>
<protein>
    <submittedName>
        <fullName evidence="1">Uncharacterized protein</fullName>
    </submittedName>
</protein>
<evidence type="ECO:0000313" key="2">
    <source>
        <dbReference type="Proteomes" id="UP000655751"/>
    </source>
</evidence>
<dbReference type="AlphaFoldDB" id="A0A931IFJ6"/>
<keyword evidence="2" id="KW-1185">Reference proteome</keyword>
<dbReference type="EMBL" id="JADMLG010000011">
    <property type="protein sequence ID" value="MBH0779430.1"/>
    <property type="molecule type" value="Genomic_DNA"/>
</dbReference>
<organism evidence="1 2">
    <name type="scientific">Nocardia bovistercoris</name>
    <dbReference type="NCBI Taxonomy" id="2785916"/>
    <lineage>
        <taxon>Bacteria</taxon>
        <taxon>Bacillati</taxon>
        <taxon>Actinomycetota</taxon>
        <taxon>Actinomycetes</taxon>
        <taxon>Mycobacteriales</taxon>
        <taxon>Nocardiaceae</taxon>
        <taxon>Nocardia</taxon>
    </lineage>
</organism>
<dbReference type="Proteomes" id="UP000655751">
    <property type="component" value="Unassembled WGS sequence"/>
</dbReference>
<reference evidence="1" key="1">
    <citation type="submission" date="2020-11" db="EMBL/GenBank/DDBJ databases">
        <title>Nocardia NEAU-351.nov., a novel actinomycete isolated from the cow dung.</title>
        <authorList>
            <person name="Zhang X."/>
        </authorList>
    </citation>
    <scope>NUCLEOTIDE SEQUENCE</scope>
    <source>
        <strain evidence="1">NEAU-351</strain>
    </source>
</reference>
<gene>
    <name evidence="1" type="ORF">IT779_24490</name>
</gene>
<sequence>MLSVVAAGAITGCDSGTESVPTIPTEAADPSCYQAAHVGSATIADPEFAMFAEGLRLPSRARVITGRMNTAEHNPGEVVLALDICIPDSADVAGLVPVATYIARALKPSPLGARTAALYVADVGPQIEEQAKIRDATFRTRPWSGAPSEEVGAWEVVVE</sequence>
<dbReference type="RefSeq" id="WP_196151754.1">
    <property type="nucleotide sequence ID" value="NZ_JADMLG010000011.1"/>
</dbReference>